<feature type="binding site" evidence="9">
    <location>
        <position position="154"/>
    </location>
    <ligand>
        <name>substrate</name>
    </ligand>
</feature>
<dbReference type="InterPro" id="IPR003358">
    <property type="entry name" value="tRNA_(Gua-N-7)_MeTrfase_Trmb"/>
</dbReference>
<keyword evidence="12" id="KW-1185">Reference proteome</keyword>
<evidence type="ECO:0000256" key="3">
    <source>
        <dbReference type="ARBA" id="ARBA00022603"/>
    </source>
</evidence>
<evidence type="ECO:0000256" key="9">
    <source>
        <dbReference type="HAMAP-Rule" id="MF_01057"/>
    </source>
</evidence>
<dbReference type="EMBL" id="CP012288">
    <property type="protein sequence ID" value="AMV67836.1"/>
    <property type="molecule type" value="Genomic_DNA"/>
</dbReference>
<dbReference type="Gene3D" id="3.40.50.150">
    <property type="entry name" value="Vaccinia Virus protein VP39"/>
    <property type="match status" value="1"/>
</dbReference>
<evidence type="ECO:0000313" key="13">
    <source>
        <dbReference type="Proteomes" id="UP000076405"/>
    </source>
</evidence>
<dbReference type="EC" id="2.1.1.33" evidence="9"/>
<dbReference type="Proteomes" id="UP000076405">
    <property type="component" value="Chromosome"/>
</dbReference>
<evidence type="ECO:0000256" key="7">
    <source>
        <dbReference type="ARBA" id="ARBA00060552"/>
    </source>
</evidence>
<dbReference type="SUPFAM" id="SSF53335">
    <property type="entry name" value="S-adenosyl-L-methionine-dependent methyltransferases"/>
    <property type="match status" value="1"/>
</dbReference>
<keyword evidence="4 9" id="KW-0808">Transferase</keyword>
<evidence type="ECO:0000313" key="12">
    <source>
        <dbReference type="Proteomes" id="UP000076244"/>
    </source>
</evidence>
<feature type="binding site" evidence="9">
    <location>
        <position position="44"/>
    </location>
    <ligand>
        <name>S-adenosyl-L-methionine</name>
        <dbReference type="ChEBI" id="CHEBI:59789"/>
    </ligand>
</feature>
<dbReference type="NCBIfam" id="TIGR00091">
    <property type="entry name" value="tRNA (guanosine(46)-N7)-methyltransferase TrmB"/>
    <property type="match status" value="1"/>
</dbReference>
<organism evidence="10 13">
    <name type="scientific">Pediococcus damnosus</name>
    <dbReference type="NCBI Taxonomy" id="51663"/>
    <lineage>
        <taxon>Bacteria</taxon>
        <taxon>Bacillati</taxon>
        <taxon>Bacillota</taxon>
        <taxon>Bacilli</taxon>
        <taxon>Lactobacillales</taxon>
        <taxon>Lactobacillaceae</taxon>
        <taxon>Pediococcus</taxon>
    </lineage>
</organism>
<dbReference type="Proteomes" id="UP000076244">
    <property type="component" value="Chromosome"/>
</dbReference>
<keyword evidence="3 9" id="KW-0489">Methyltransferase</keyword>
<dbReference type="Pfam" id="PF02390">
    <property type="entry name" value="Methyltransf_4"/>
    <property type="match status" value="1"/>
</dbReference>
<dbReference type="HAMAP" id="MF_01057">
    <property type="entry name" value="tRNA_methyltr_TrmB"/>
    <property type="match status" value="1"/>
</dbReference>
<dbReference type="PANTHER" id="PTHR23417:SF14">
    <property type="entry name" value="PENTACOTRIPEPTIDE-REPEAT REGION OF PRORP DOMAIN-CONTAINING PROTEIN"/>
    <property type="match status" value="1"/>
</dbReference>
<sequence length="212" mass="24835">MRVRNKTWAEPLIEAHPELMVTDPLQNKGNWQERFKEKQPIQIEIGMGKGQFIIQMALKYPHINFIGIEIQHSVGAIALKNALKEKLPNLQLVLADGANLDEYFDNGEIKRIYLNFSDPWPKKRHEKRRLTYKSFLHVYQEILVEHGALELKTDNQGLFEYSLVSLNNYGFVLEDVFLDLHHSDEALENVETEYEHKFSEKGQRIYKLSGHF</sequence>
<comment type="function">
    <text evidence="2 9">Catalyzes the formation of N(7)-methylguanine at position 46 (m7G46) in tRNA.</text>
</comment>
<dbReference type="NCBIfam" id="NF001080">
    <property type="entry name" value="PRK00121.2-2"/>
    <property type="match status" value="1"/>
</dbReference>
<dbReference type="AlphaFoldDB" id="A0A0R2HMZ9"/>
<dbReference type="EMBL" id="CP012275">
    <property type="protein sequence ID" value="AMV62306.1"/>
    <property type="molecule type" value="Genomic_DNA"/>
</dbReference>
<proteinExistence type="inferred from homology"/>
<feature type="binding site" evidence="9">
    <location>
        <position position="96"/>
    </location>
    <ligand>
        <name>S-adenosyl-L-methionine</name>
        <dbReference type="ChEBI" id="CHEBI:59789"/>
    </ligand>
</feature>
<gene>
    <name evidence="9" type="primary">trmB</name>
    <name evidence="10" type="ORF">ADU70_0808</name>
    <name evidence="11" type="ORF">ADU72_1915</name>
</gene>
<evidence type="ECO:0000256" key="1">
    <source>
        <dbReference type="ARBA" id="ARBA00000142"/>
    </source>
</evidence>
<feature type="binding site" evidence="9">
    <location>
        <position position="69"/>
    </location>
    <ligand>
        <name>S-adenosyl-L-methionine</name>
        <dbReference type="ChEBI" id="CHEBI:59789"/>
    </ligand>
</feature>
<name>A0A0R2HMZ9_9LACO</name>
<dbReference type="GO" id="GO:0008176">
    <property type="term" value="F:tRNA (guanine(46)-N7)-methyltransferase activity"/>
    <property type="evidence" value="ECO:0007669"/>
    <property type="project" value="UniProtKB-UniRule"/>
</dbReference>
<feature type="region of interest" description="Interaction with RNA" evidence="9">
    <location>
        <begin position="124"/>
        <end position="129"/>
    </location>
</feature>
<evidence type="ECO:0000256" key="5">
    <source>
        <dbReference type="ARBA" id="ARBA00022691"/>
    </source>
</evidence>
<dbReference type="PROSITE" id="PS51625">
    <property type="entry name" value="SAM_MT_TRMB"/>
    <property type="match status" value="1"/>
</dbReference>
<protein>
    <recommendedName>
        <fullName evidence="9">tRNA (guanine-N(7)-)-methyltransferase</fullName>
        <ecNumber evidence="9">2.1.1.33</ecNumber>
    </recommendedName>
    <alternativeName>
        <fullName evidence="9">tRNA (guanine(46)-N(7))-methyltransferase</fullName>
    </alternativeName>
    <alternativeName>
        <fullName evidence="9">tRNA(m7G46)-methyltransferase</fullName>
    </alternativeName>
</protein>
<evidence type="ECO:0000313" key="11">
    <source>
        <dbReference type="EMBL" id="AMV67836.1"/>
    </source>
</evidence>
<accession>A0A0R2HMZ9</accession>
<dbReference type="FunFam" id="3.40.50.150:FF:000035">
    <property type="entry name" value="tRNA (guanine-N(7)-)-methyltransferase"/>
    <property type="match status" value="1"/>
</dbReference>
<dbReference type="KEGG" id="pdm:ADU72_1915"/>
<evidence type="ECO:0000313" key="10">
    <source>
        <dbReference type="EMBL" id="AMV62306.1"/>
    </source>
</evidence>
<dbReference type="PANTHER" id="PTHR23417">
    <property type="entry name" value="3-DEOXY-D-MANNO-OCTULOSONIC-ACID TRANSFERASE/TRNA GUANINE-N 7 - -METHYLTRANSFERASE"/>
    <property type="match status" value="1"/>
</dbReference>
<feature type="binding site" evidence="9">
    <location>
        <begin position="192"/>
        <end position="195"/>
    </location>
    <ligand>
        <name>substrate</name>
    </ligand>
</feature>
<dbReference type="GeneID" id="57277096"/>
<dbReference type="RefSeq" id="WP_046871734.1">
    <property type="nucleotide sequence ID" value="NZ_BAAAXI010000019.1"/>
</dbReference>
<dbReference type="InterPro" id="IPR055361">
    <property type="entry name" value="tRNA_methyltr_TrmB_bact"/>
</dbReference>
<keyword evidence="5 9" id="KW-0949">S-adenosyl-L-methionine</keyword>
<evidence type="ECO:0000256" key="6">
    <source>
        <dbReference type="ARBA" id="ARBA00022694"/>
    </source>
</evidence>
<comment type="catalytic activity">
    <reaction evidence="1 9">
        <text>guanosine(46) in tRNA + S-adenosyl-L-methionine = N(7)-methylguanosine(46) in tRNA + S-adenosyl-L-homocysteine</text>
        <dbReference type="Rhea" id="RHEA:42708"/>
        <dbReference type="Rhea" id="RHEA-COMP:10188"/>
        <dbReference type="Rhea" id="RHEA-COMP:10189"/>
        <dbReference type="ChEBI" id="CHEBI:57856"/>
        <dbReference type="ChEBI" id="CHEBI:59789"/>
        <dbReference type="ChEBI" id="CHEBI:74269"/>
        <dbReference type="ChEBI" id="CHEBI:74480"/>
        <dbReference type="EC" id="2.1.1.33"/>
    </reaction>
</comment>
<feature type="binding site" evidence="9">
    <location>
        <position position="118"/>
    </location>
    <ligand>
        <name>S-adenosyl-L-methionine</name>
        <dbReference type="ChEBI" id="CHEBI:59789"/>
    </ligand>
</feature>
<evidence type="ECO:0000256" key="8">
    <source>
        <dbReference type="ARBA" id="ARBA00060767"/>
    </source>
</evidence>
<reference evidence="12 13" key="1">
    <citation type="journal article" date="2016" name="PLoS ONE">
        <title>The Identification of Novel Diagnostic Marker Genes for the Detection of Beer Spoiling Pediococcus damnosus Strains Using the BlAst Diagnostic Gene findEr.</title>
        <authorList>
            <person name="Behr J."/>
            <person name="Geissler A.J."/>
            <person name="Schmid J."/>
            <person name="Zehe A."/>
            <person name="Vogel R.F."/>
        </authorList>
    </citation>
    <scope>NUCLEOTIDE SEQUENCE [LARGE SCALE GENOMIC DNA]</scope>
    <source>
        <strain evidence="10 13">TMW 2.1533</strain>
        <strain evidence="11 12">TMW 2.1535</strain>
    </source>
</reference>
<dbReference type="InterPro" id="IPR029063">
    <property type="entry name" value="SAM-dependent_MTases_sf"/>
</dbReference>
<dbReference type="GO" id="GO:0043527">
    <property type="term" value="C:tRNA methyltransferase complex"/>
    <property type="evidence" value="ECO:0007669"/>
    <property type="project" value="TreeGrafter"/>
</dbReference>
<comment type="similarity">
    <text evidence="8 9">Belongs to the class I-like SAM-binding methyltransferase superfamily. TrmB family.</text>
</comment>
<feature type="binding site" evidence="9">
    <location>
        <position position="122"/>
    </location>
    <ligand>
        <name>substrate</name>
    </ligand>
</feature>
<dbReference type="OrthoDB" id="9802090at2"/>
<evidence type="ECO:0000256" key="2">
    <source>
        <dbReference type="ARBA" id="ARBA00003015"/>
    </source>
</evidence>
<evidence type="ECO:0000256" key="4">
    <source>
        <dbReference type="ARBA" id="ARBA00022679"/>
    </source>
</evidence>
<comment type="pathway">
    <text evidence="7 9">tRNA modification; N(7)-methylguanine-tRNA biosynthesis.</text>
</comment>
<keyword evidence="6 9" id="KW-0819">tRNA processing</keyword>